<protein>
    <submittedName>
        <fullName evidence="2">Uncharacterized protein</fullName>
    </submittedName>
</protein>
<feature type="compositionally biased region" description="Pro residues" evidence="1">
    <location>
        <begin position="121"/>
        <end position="155"/>
    </location>
</feature>
<proteinExistence type="predicted"/>
<evidence type="ECO:0000256" key="1">
    <source>
        <dbReference type="SAM" id="MobiDB-lite"/>
    </source>
</evidence>
<evidence type="ECO:0000313" key="2">
    <source>
        <dbReference type="EMBL" id="CAC5398588.1"/>
    </source>
</evidence>
<dbReference type="Proteomes" id="UP000507470">
    <property type="component" value="Unassembled WGS sequence"/>
</dbReference>
<sequence length="197" mass="22400">MFEYFDFPQLRAYDMKGDQTTIINAEKTTETRDGVTTGSTEGTTHDNGYMTNDDGYVETSTITQHAQNENTKIPIAWIATTVTTVTDYLEVVLIVLVTIIYSGRQLLEIIQRNPLMPPLPLPPAQPVLQPNPPAQPVQQPNPPAQPVQQPNPPAQPVQQPNHPVQQHRQRRALQPIPQIRRGQRVRRRPDRFQIYEL</sequence>
<name>A0A6J8CQ03_MYTCO</name>
<reference evidence="2 3" key="1">
    <citation type="submission" date="2020-06" db="EMBL/GenBank/DDBJ databases">
        <authorList>
            <person name="Li R."/>
            <person name="Bekaert M."/>
        </authorList>
    </citation>
    <scope>NUCLEOTIDE SEQUENCE [LARGE SCALE GENOMIC DNA]</scope>
    <source>
        <strain evidence="3">wild</strain>
    </source>
</reference>
<evidence type="ECO:0000313" key="3">
    <source>
        <dbReference type="Proteomes" id="UP000507470"/>
    </source>
</evidence>
<dbReference type="OrthoDB" id="10631669at2759"/>
<feature type="compositionally biased region" description="Polar residues" evidence="1">
    <location>
        <begin position="34"/>
        <end position="50"/>
    </location>
</feature>
<feature type="region of interest" description="Disordered" evidence="1">
    <location>
        <begin position="121"/>
        <end position="197"/>
    </location>
</feature>
<dbReference type="AlphaFoldDB" id="A0A6J8CQ03"/>
<keyword evidence="3" id="KW-1185">Reference proteome</keyword>
<gene>
    <name evidence="2" type="ORF">MCOR_32953</name>
</gene>
<organism evidence="2 3">
    <name type="scientific">Mytilus coruscus</name>
    <name type="common">Sea mussel</name>
    <dbReference type="NCBI Taxonomy" id="42192"/>
    <lineage>
        <taxon>Eukaryota</taxon>
        <taxon>Metazoa</taxon>
        <taxon>Spiralia</taxon>
        <taxon>Lophotrochozoa</taxon>
        <taxon>Mollusca</taxon>
        <taxon>Bivalvia</taxon>
        <taxon>Autobranchia</taxon>
        <taxon>Pteriomorphia</taxon>
        <taxon>Mytilida</taxon>
        <taxon>Mytiloidea</taxon>
        <taxon>Mytilidae</taxon>
        <taxon>Mytilinae</taxon>
        <taxon>Mytilus</taxon>
    </lineage>
</organism>
<dbReference type="EMBL" id="CACVKT020005959">
    <property type="protein sequence ID" value="CAC5398588.1"/>
    <property type="molecule type" value="Genomic_DNA"/>
</dbReference>
<feature type="region of interest" description="Disordered" evidence="1">
    <location>
        <begin position="30"/>
        <end position="50"/>
    </location>
</feature>
<accession>A0A6J8CQ03</accession>